<dbReference type="InterPro" id="IPR032710">
    <property type="entry name" value="NTF2-like_dom_sf"/>
</dbReference>
<proteinExistence type="predicted"/>
<comment type="caution">
    <text evidence="2">The sequence shown here is derived from an EMBL/GenBank/DDBJ whole genome shotgun (WGS) entry which is preliminary data.</text>
</comment>
<dbReference type="RefSeq" id="WP_106773151.1">
    <property type="nucleotide sequence ID" value="NZ_PXYK01000014.1"/>
</dbReference>
<gene>
    <name evidence="2" type="ORF">C7I84_15735</name>
</gene>
<dbReference type="SUPFAM" id="SSF54427">
    <property type="entry name" value="NTF2-like"/>
    <property type="match status" value="1"/>
</dbReference>
<dbReference type="Gene3D" id="3.10.450.50">
    <property type="match status" value="1"/>
</dbReference>
<reference evidence="2 3" key="1">
    <citation type="submission" date="2018-03" db="EMBL/GenBank/DDBJ databases">
        <title>The draft genome of Mesorhizobium sp. 6GN-30.</title>
        <authorList>
            <person name="Liu L."/>
            <person name="Li L."/>
            <person name="Wang T."/>
            <person name="Zhang X."/>
            <person name="Liang L."/>
        </authorList>
    </citation>
    <scope>NUCLEOTIDE SEQUENCE [LARGE SCALE GENOMIC DNA]</scope>
    <source>
        <strain evidence="2 3">6GN30</strain>
    </source>
</reference>
<dbReference type="EMBL" id="PXYK01000014">
    <property type="protein sequence ID" value="PSJ58411.1"/>
    <property type="molecule type" value="Genomic_DNA"/>
</dbReference>
<keyword evidence="3" id="KW-1185">Reference proteome</keyword>
<dbReference type="PANTHER" id="PTHR41252">
    <property type="entry name" value="BLR2505 PROTEIN"/>
    <property type="match status" value="1"/>
</dbReference>
<feature type="domain" description="SnoaL-like" evidence="1">
    <location>
        <begin position="7"/>
        <end position="115"/>
    </location>
</feature>
<dbReference type="Proteomes" id="UP000241229">
    <property type="component" value="Unassembled WGS sequence"/>
</dbReference>
<dbReference type="AlphaFoldDB" id="A0A2P7S7K3"/>
<protein>
    <recommendedName>
        <fullName evidence="1">SnoaL-like domain-containing protein</fullName>
    </recommendedName>
</protein>
<evidence type="ECO:0000259" key="1">
    <source>
        <dbReference type="Pfam" id="PF12680"/>
    </source>
</evidence>
<dbReference type="InterPro" id="IPR037401">
    <property type="entry name" value="SnoaL-like"/>
</dbReference>
<accession>A0A2P7S7K3</accession>
<sequence length="137" mass="15353">MTALDTVKAIYELYGAGDMDGALKYCDEDVCFDWPVDQTLVRFGGHCKGRDAFRARLAELHRTYDYHAFRPAAFLADGDRVAAQIEVELTHRGSGRRFQMRSAHFWTVLDGRATELLEYYDTALIAAVEQGSLPSAA</sequence>
<name>A0A2P7S7K3_9HYPH</name>
<organism evidence="2 3">
    <name type="scientific">Kumtagia ephedrae</name>
    <dbReference type="NCBI Taxonomy" id="2116701"/>
    <lineage>
        <taxon>Bacteria</taxon>
        <taxon>Pseudomonadati</taxon>
        <taxon>Pseudomonadota</taxon>
        <taxon>Alphaproteobacteria</taxon>
        <taxon>Hyphomicrobiales</taxon>
        <taxon>Phyllobacteriaceae</taxon>
        <taxon>Kumtagia</taxon>
    </lineage>
</organism>
<dbReference type="PANTHER" id="PTHR41252:SF1">
    <property type="entry name" value="BLR2505 PROTEIN"/>
    <property type="match status" value="1"/>
</dbReference>
<dbReference type="Pfam" id="PF12680">
    <property type="entry name" value="SnoaL_2"/>
    <property type="match status" value="1"/>
</dbReference>
<dbReference type="OrthoDB" id="8076455at2"/>
<evidence type="ECO:0000313" key="2">
    <source>
        <dbReference type="EMBL" id="PSJ58411.1"/>
    </source>
</evidence>
<evidence type="ECO:0000313" key="3">
    <source>
        <dbReference type="Proteomes" id="UP000241229"/>
    </source>
</evidence>